<evidence type="ECO:0000313" key="5">
    <source>
        <dbReference type="Proteomes" id="UP001205843"/>
    </source>
</evidence>
<gene>
    <name evidence="4" type="ORF">J2T57_003200</name>
</gene>
<dbReference type="GO" id="GO:0004364">
    <property type="term" value="F:glutathione transferase activity"/>
    <property type="evidence" value="ECO:0007669"/>
    <property type="project" value="TreeGrafter"/>
</dbReference>
<dbReference type="Proteomes" id="UP001205843">
    <property type="component" value="Unassembled WGS sequence"/>
</dbReference>
<dbReference type="InterPro" id="IPR044087">
    <property type="entry name" value="NahD-like"/>
</dbReference>
<dbReference type="SUPFAM" id="SSF52833">
    <property type="entry name" value="Thioredoxin-like"/>
    <property type="match status" value="1"/>
</dbReference>
<dbReference type="GO" id="GO:1901170">
    <property type="term" value="P:naphthalene catabolic process"/>
    <property type="evidence" value="ECO:0007669"/>
    <property type="project" value="InterPro"/>
</dbReference>
<dbReference type="AlphaFoldDB" id="A0AAE3KCR0"/>
<keyword evidence="5" id="KW-1185">Reference proteome</keyword>
<comment type="caution">
    <text evidence="4">The sequence shown here is derived from an EMBL/GenBank/DDBJ whole genome shotgun (WGS) entry which is preliminary data.</text>
</comment>
<name>A0AAE3KCR0_9GAMM</name>
<protein>
    <recommendedName>
        <fullName evidence="1">2-hydroxychromene-2-carboxylate isomerase</fullName>
        <ecNumber evidence="1">5.99.1.4</ecNumber>
    </recommendedName>
</protein>
<organism evidence="4 5">
    <name type="scientific">Natronocella acetinitrilica</name>
    <dbReference type="NCBI Taxonomy" id="414046"/>
    <lineage>
        <taxon>Bacteria</taxon>
        <taxon>Pseudomonadati</taxon>
        <taxon>Pseudomonadota</taxon>
        <taxon>Gammaproteobacteria</taxon>
        <taxon>Chromatiales</taxon>
        <taxon>Ectothiorhodospiraceae</taxon>
        <taxon>Natronocella</taxon>
    </lineage>
</organism>
<dbReference type="InterPro" id="IPR051924">
    <property type="entry name" value="GST_Kappa/NadH"/>
</dbReference>
<dbReference type="GO" id="GO:0004602">
    <property type="term" value="F:glutathione peroxidase activity"/>
    <property type="evidence" value="ECO:0007669"/>
    <property type="project" value="TreeGrafter"/>
</dbReference>
<dbReference type="InterPro" id="IPR001853">
    <property type="entry name" value="DSBA-like_thioredoxin_dom"/>
</dbReference>
<evidence type="ECO:0000259" key="3">
    <source>
        <dbReference type="Pfam" id="PF01323"/>
    </source>
</evidence>
<evidence type="ECO:0000256" key="2">
    <source>
        <dbReference type="PIRSR" id="PIRSR006386-1"/>
    </source>
</evidence>
<reference evidence="4" key="1">
    <citation type="submission" date="2022-03" db="EMBL/GenBank/DDBJ databases">
        <title>Genomic Encyclopedia of Type Strains, Phase III (KMG-III): the genomes of soil and plant-associated and newly described type strains.</title>
        <authorList>
            <person name="Whitman W."/>
        </authorList>
    </citation>
    <scope>NUCLEOTIDE SEQUENCE</scope>
    <source>
        <strain evidence="4">ANL 6-2</strain>
    </source>
</reference>
<dbReference type="CDD" id="cd03022">
    <property type="entry name" value="DsbA_HCCA_Iso"/>
    <property type="match status" value="1"/>
</dbReference>
<dbReference type="PANTHER" id="PTHR42943">
    <property type="entry name" value="GLUTATHIONE S-TRANSFERASE KAPPA"/>
    <property type="match status" value="1"/>
</dbReference>
<sequence>MQIEFFFDTVSPYSYVAASQVPALERRTGATVRWRPFFLGGLFKTIGNRAPLELPAKARYLWHDLERLARFHGIALRKPDNFPFNSLTAQRALAAMDDDACRAAAQQLFQARWAEGRPIDEEQSLTGILGSEALAGAGTAGARDALKANTEEAAERGAFGAPTFFIGDALFFGCDRLHIIEAELLAGR</sequence>
<dbReference type="InterPro" id="IPR036249">
    <property type="entry name" value="Thioredoxin-like_sf"/>
</dbReference>
<dbReference type="Gene3D" id="3.40.30.10">
    <property type="entry name" value="Glutaredoxin"/>
    <property type="match status" value="1"/>
</dbReference>
<evidence type="ECO:0000313" key="4">
    <source>
        <dbReference type="EMBL" id="MCP1676041.1"/>
    </source>
</evidence>
<dbReference type="InterPro" id="IPR014440">
    <property type="entry name" value="HCCAis_GSTk"/>
</dbReference>
<dbReference type="PIRSF" id="PIRSF006386">
    <property type="entry name" value="HCCAis_GSTk"/>
    <property type="match status" value="1"/>
</dbReference>
<dbReference type="EMBL" id="JALJXV010000008">
    <property type="protein sequence ID" value="MCP1676041.1"/>
    <property type="molecule type" value="Genomic_DNA"/>
</dbReference>
<dbReference type="Pfam" id="PF01323">
    <property type="entry name" value="DSBA"/>
    <property type="match status" value="1"/>
</dbReference>
<feature type="domain" description="DSBA-like thioredoxin" evidence="3">
    <location>
        <begin position="2"/>
        <end position="184"/>
    </location>
</feature>
<evidence type="ECO:0000256" key="1">
    <source>
        <dbReference type="PIRNR" id="PIRNR006386"/>
    </source>
</evidence>
<dbReference type="EC" id="5.99.1.4" evidence="1"/>
<dbReference type="GO" id="GO:0006749">
    <property type="term" value="P:glutathione metabolic process"/>
    <property type="evidence" value="ECO:0007669"/>
    <property type="project" value="TreeGrafter"/>
</dbReference>
<accession>A0AAE3KCR0</accession>
<comment type="catalytic activity">
    <reaction evidence="1">
        <text>2-hydroxychromene-2-carboxylate = (3E)-4-(2-hydroxyphenyl)-2-oxobut-3-enoate</text>
        <dbReference type="Rhea" id="RHEA:27401"/>
        <dbReference type="ChEBI" id="CHEBI:59350"/>
        <dbReference type="ChEBI" id="CHEBI:59353"/>
        <dbReference type="EC" id="5.99.1.4"/>
    </reaction>
</comment>
<dbReference type="GO" id="GO:0018845">
    <property type="term" value="F:2-hydroxychromene-2-carboxylate isomerase activity"/>
    <property type="evidence" value="ECO:0007669"/>
    <property type="project" value="UniProtKB-UniRule"/>
</dbReference>
<comment type="similarity">
    <text evidence="1">Belongs to the GST superfamily. NadH family.</text>
</comment>
<proteinExistence type="inferred from homology"/>
<dbReference type="RefSeq" id="WP_253480633.1">
    <property type="nucleotide sequence ID" value="NZ_JALJXV010000008.1"/>
</dbReference>
<keyword evidence="1 4" id="KW-0413">Isomerase</keyword>
<dbReference type="PANTHER" id="PTHR42943:SF2">
    <property type="entry name" value="GLUTATHIONE S-TRANSFERASE KAPPA 1"/>
    <property type="match status" value="1"/>
</dbReference>
<feature type="active site" description="Nucleophile" evidence="2">
    <location>
        <position position="11"/>
    </location>
</feature>